<accession>A0A518BVJ1</accession>
<keyword evidence="4" id="KW-1003">Cell membrane</keyword>
<dbReference type="PANTHER" id="PTHR43297:SF2">
    <property type="entry name" value="DIPEPTIDE TRANSPORT ATP-BINDING PROTEIN DPPD"/>
    <property type="match status" value="1"/>
</dbReference>
<evidence type="ECO:0000313" key="9">
    <source>
        <dbReference type="EMBL" id="QDU71000.1"/>
    </source>
</evidence>
<organism evidence="9 10">
    <name type="scientific">Mucisphaera calidilacus</name>
    <dbReference type="NCBI Taxonomy" id="2527982"/>
    <lineage>
        <taxon>Bacteria</taxon>
        <taxon>Pseudomonadati</taxon>
        <taxon>Planctomycetota</taxon>
        <taxon>Phycisphaerae</taxon>
        <taxon>Phycisphaerales</taxon>
        <taxon>Phycisphaeraceae</taxon>
        <taxon>Mucisphaera</taxon>
    </lineage>
</organism>
<dbReference type="Pfam" id="PF00005">
    <property type="entry name" value="ABC_tran"/>
    <property type="match status" value="1"/>
</dbReference>
<keyword evidence="3" id="KW-0813">Transport</keyword>
<dbReference type="InterPro" id="IPR003593">
    <property type="entry name" value="AAA+_ATPase"/>
</dbReference>
<dbReference type="PROSITE" id="PS50893">
    <property type="entry name" value="ABC_TRANSPORTER_2"/>
    <property type="match status" value="1"/>
</dbReference>
<sequence length="355" mass="38843">MSEKNTLIEIEDLSVSFPGPPGGRRLQAADRVRLSIYPGQTLAVVGESGSGKSVSCLSILQLHPIPPARYDGGRISWRPDDTQAPVDLMTKSERAMRDIRGNQIAMIFQEPMTSLNPVYTIGSQIMEAILLHQDVTRQQAKEIAIRALSDVGIAGPEARLKEYPHQLSGGMRQRVMIAMALACQPKLLLADEPTTALDVTIQAQILELLKHLQHEHDMAILLITHDLGVVAESADVVAVMYAGRVVEYANVHALFERPLHPYTRGLLRSMPVLGANVDRLDTVMDGATVPEDFPAGYTVHAHEITPDPELGYGGPKVRLHEVEPEHWVLCEPDEGGGNPTFPRVGYVRAMTPAGE</sequence>
<dbReference type="SUPFAM" id="SSF52540">
    <property type="entry name" value="P-loop containing nucleoside triphosphate hydrolases"/>
    <property type="match status" value="1"/>
</dbReference>
<dbReference type="GO" id="GO:0016887">
    <property type="term" value="F:ATP hydrolysis activity"/>
    <property type="evidence" value="ECO:0007669"/>
    <property type="project" value="InterPro"/>
</dbReference>
<dbReference type="PROSITE" id="PS00211">
    <property type="entry name" value="ABC_TRANSPORTER_1"/>
    <property type="match status" value="1"/>
</dbReference>
<dbReference type="CDD" id="cd03257">
    <property type="entry name" value="ABC_NikE_OppD_transporters"/>
    <property type="match status" value="1"/>
</dbReference>
<evidence type="ECO:0000256" key="6">
    <source>
        <dbReference type="ARBA" id="ARBA00022840"/>
    </source>
</evidence>
<evidence type="ECO:0000256" key="5">
    <source>
        <dbReference type="ARBA" id="ARBA00022741"/>
    </source>
</evidence>
<evidence type="ECO:0000256" key="1">
    <source>
        <dbReference type="ARBA" id="ARBA00004417"/>
    </source>
</evidence>
<reference evidence="9 10" key="1">
    <citation type="submission" date="2019-02" db="EMBL/GenBank/DDBJ databases">
        <title>Deep-cultivation of Planctomycetes and their phenomic and genomic characterization uncovers novel biology.</title>
        <authorList>
            <person name="Wiegand S."/>
            <person name="Jogler M."/>
            <person name="Boedeker C."/>
            <person name="Pinto D."/>
            <person name="Vollmers J."/>
            <person name="Rivas-Marin E."/>
            <person name="Kohn T."/>
            <person name="Peeters S.H."/>
            <person name="Heuer A."/>
            <person name="Rast P."/>
            <person name="Oberbeckmann S."/>
            <person name="Bunk B."/>
            <person name="Jeske O."/>
            <person name="Meyerdierks A."/>
            <person name="Storesund J.E."/>
            <person name="Kallscheuer N."/>
            <person name="Luecker S."/>
            <person name="Lage O.M."/>
            <person name="Pohl T."/>
            <person name="Merkel B.J."/>
            <person name="Hornburger P."/>
            <person name="Mueller R.-W."/>
            <person name="Bruemmer F."/>
            <person name="Labrenz M."/>
            <person name="Spormann A.M."/>
            <person name="Op den Camp H."/>
            <person name="Overmann J."/>
            <person name="Amann R."/>
            <person name="Jetten M.S.M."/>
            <person name="Mascher T."/>
            <person name="Medema M.H."/>
            <person name="Devos D.P."/>
            <person name="Kaster A.-K."/>
            <person name="Ovreas L."/>
            <person name="Rohde M."/>
            <person name="Galperin M.Y."/>
            <person name="Jogler C."/>
        </authorList>
    </citation>
    <scope>NUCLEOTIDE SEQUENCE [LARGE SCALE GENOMIC DNA]</scope>
    <source>
        <strain evidence="9 10">Pan265</strain>
    </source>
</reference>
<evidence type="ECO:0000256" key="4">
    <source>
        <dbReference type="ARBA" id="ARBA00022475"/>
    </source>
</evidence>
<keyword evidence="6 9" id="KW-0067">ATP-binding</keyword>
<dbReference type="FunFam" id="3.40.50.300:FF:000016">
    <property type="entry name" value="Oligopeptide ABC transporter ATP-binding component"/>
    <property type="match status" value="1"/>
</dbReference>
<dbReference type="Proteomes" id="UP000320386">
    <property type="component" value="Chromosome"/>
</dbReference>
<name>A0A518BVJ1_9BACT</name>
<dbReference type="Pfam" id="PF08352">
    <property type="entry name" value="oligo_HPY"/>
    <property type="match status" value="1"/>
</dbReference>
<proteinExistence type="inferred from homology"/>
<comment type="subcellular location">
    <subcellularLocation>
        <location evidence="1">Cell inner membrane</location>
        <topology evidence="1">Peripheral membrane protein</topology>
    </subcellularLocation>
</comment>
<dbReference type="SMART" id="SM00382">
    <property type="entry name" value="AAA"/>
    <property type="match status" value="1"/>
</dbReference>
<dbReference type="KEGG" id="mcad:Pan265_08450"/>
<dbReference type="GO" id="GO:0005524">
    <property type="term" value="F:ATP binding"/>
    <property type="evidence" value="ECO:0007669"/>
    <property type="project" value="UniProtKB-KW"/>
</dbReference>
<dbReference type="Gene3D" id="3.40.50.300">
    <property type="entry name" value="P-loop containing nucleotide triphosphate hydrolases"/>
    <property type="match status" value="1"/>
</dbReference>
<dbReference type="OrthoDB" id="9806285at2"/>
<dbReference type="EMBL" id="CP036280">
    <property type="protein sequence ID" value="QDU71000.1"/>
    <property type="molecule type" value="Genomic_DNA"/>
</dbReference>
<dbReference type="InterPro" id="IPR027417">
    <property type="entry name" value="P-loop_NTPase"/>
</dbReference>
<protein>
    <submittedName>
        <fullName evidence="9">Oligopeptide transport ATP-binding protein OppD</fullName>
    </submittedName>
</protein>
<dbReference type="GO" id="GO:0015833">
    <property type="term" value="P:peptide transport"/>
    <property type="evidence" value="ECO:0007669"/>
    <property type="project" value="InterPro"/>
</dbReference>
<dbReference type="InterPro" id="IPR003439">
    <property type="entry name" value="ABC_transporter-like_ATP-bd"/>
</dbReference>
<evidence type="ECO:0000259" key="8">
    <source>
        <dbReference type="PROSITE" id="PS50893"/>
    </source>
</evidence>
<dbReference type="GO" id="GO:0005886">
    <property type="term" value="C:plasma membrane"/>
    <property type="evidence" value="ECO:0007669"/>
    <property type="project" value="UniProtKB-SubCell"/>
</dbReference>
<feature type="domain" description="ABC transporter" evidence="8">
    <location>
        <begin position="8"/>
        <end position="267"/>
    </location>
</feature>
<keyword evidence="7" id="KW-0472">Membrane</keyword>
<dbReference type="PANTHER" id="PTHR43297">
    <property type="entry name" value="OLIGOPEPTIDE TRANSPORT ATP-BINDING PROTEIN APPD"/>
    <property type="match status" value="1"/>
</dbReference>
<evidence type="ECO:0000313" key="10">
    <source>
        <dbReference type="Proteomes" id="UP000320386"/>
    </source>
</evidence>
<dbReference type="InterPro" id="IPR013563">
    <property type="entry name" value="Oligopep_ABC_C"/>
</dbReference>
<gene>
    <name evidence="9" type="primary">oppD</name>
    <name evidence="9" type="ORF">Pan265_08450</name>
</gene>
<dbReference type="RefSeq" id="WP_145445147.1">
    <property type="nucleotide sequence ID" value="NZ_CP036280.1"/>
</dbReference>
<evidence type="ECO:0000256" key="7">
    <source>
        <dbReference type="ARBA" id="ARBA00023136"/>
    </source>
</evidence>
<evidence type="ECO:0000256" key="3">
    <source>
        <dbReference type="ARBA" id="ARBA00022448"/>
    </source>
</evidence>
<evidence type="ECO:0000256" key="2">
    <source>
        <dbReference type="ARBA" id="ARBA00005417"/>
    </source>
</evidence>
<dbReference type="InterPro" id="IPR017871">
    <property type="entry name" value="ABC_transporter-like_CS"/>
</dbReference>
<dbReference type="AlphaFoldDB" id="A0A518BVJ1"/>
<dbReference type="InterPro" id="IPR050388">
    <property type="entry name" value="ABC_Ni/Peptide_Import"/>
</dbReference>
<comment type="similarity">
    <text evidence="2">Belongs to the ABC transporter superfamily.</text>
</comment>
<keyword evidence="5" id="KW-0547">Nucleotide-binding</keyword>
<keyword evidence="10" id="KW-1185">Reference proteome</keyword>